<dbReference type="InterPro" id="IPR005064">
    <property type="entry name" value="BUG"/>
</dbReference>
<dbReference type="PANTHER" id="PTHR42928:SF5">
    <property type="entry name" value="BLR1237 PROTEIN"/>
    <property type="match status" value="1"/>
</dbReference>
<reference evidence="3 4" key="1">
    <citation type="submission" date="2022-10" db="EMBL/GenBank/DDBJ databases">
        <title>Pararhodobacter sp. nov., isolated from marine algae.</title>
        <authorList>
            <person name="Choi B.J."/>
            <person name="Kim J.M."/>
            <person name="Lee J.K."/>
            <person name="Choi D.G."/>
            <person name="Jeon C.O."/>
        </authorList>
    </citation>
    <scope>NUCLEOTIDE SEQUENCE [LARGE SCALE GENOMIC DNA]</scope>
    <source>
        <strain evidence="3 4">ZQ420</strain>
    </source>
</reference>
<organism evidence="3 4">
    <name type="scientific">Pararhodobacter zhoushanensis</name>
    <dbReference type="NCBI Taxonomy" id="2479545"/>
    <lineage>
        <taxon>Bacteria</taxon>
        <taxon>Pseudomonadati</taxon>
        <taxon>Pseudomonadota</taxon>
        <taxon>Alphaproteobacteria</taxon>
        <taxon>Rhodobacterales</taxon>
        <taxon>Paracoccaceae</taxon>
        <taxon>Pararhodobacter</taxon>
    </lineage>
</organism>
<gene>
    <name evidence="3" type="ORF">OKW52_08290</name>
</gene>
<accession>A0ABT3GXL0</accession>
<dbReference type="CDD" id="cd07012">
    <property type="entry name" value="PBP2_Bug_TTT"/>
    <property type="match status" value="1"/>
</dbReference>
<proteinExistence type="inferred from homology"/>
<keyword evidence="4" id="KW-1185">Reference proteome</keyword>
<feature type="chain" id="PRO_5046742557" evidence="2">
    <location>
        <begin position="22"/>
        <end position="312"/>
    </location>
</feature>
<evidence type="ECO:0000313" key="3">
    <source>
        <dbReference type="EMBL" id="MCW1932262.1"/>
    </source>
</evidence>
<sequence>MTKTLLTLSTALLALMPLAAAAEYPERPVEFIVPWPPGDLEDVLTRMIADRFQATYGVPAAVVNKPGGGGGPFPGAVDVALAPADGYTVGSFVIDVPLVGPHIGIPPLTPNPFDPIGIFVTYPFVIATSGDAPYQTLQELAAYAQDHAVSLGHFGDETTPARHSMALAQALGFSYASSSAFDMLDCNTLASGDADVINTTLQLIRPCLDSLTILAAVTNERISILPDVPTAGEIVPELDVSTWNGLFVRSDTPQDARDRIAAVAAEVMASDEATQLAADTGALIYWMDAAASQEQMARDVETLGRISAFLGE</sequence>
<dbReference type="Gene3D" id="3.40.190.150">
    <property type="entry name" value="Bordetella uptake gene, domain 1"/>
    <property type="match status" value="1"/>
</dbReference>
<name>A0ABT3GXL0_9RHOB</name>
<feature type="signal peptide" evidence="2">
    <location>
        <begin position="1"/>
        <end position="21"/>
    </location>
</feature>
<protein>
    <submittedName>
        <fullName evidence="3">Tripartite tricarboxylate transporter substrate binding protein</fullName>
    </submittedName>
</protein>
<evidence type="ECO:0000256" key="1">
    <source>
        <dbReference type="ARBA" id="ARBA00006987"/>
    </source>
</evidence>
<dbReference type="Proteomes" id="UP001208938">
    <property type="component" value="Unassembled WGS sequence"/>
</dbReference>
<evidence type="ECO:0000313" key="4">
    <source>
        <dbReference type="Proteomes" id="UP001208938"/>
    </source>
</evidence>
<dbReference type="InterPro" id="IPR042100">
    <property type="entry name" value="Bug_dom1"/>
</dbReference>
<comment type="similarity">
    <text evidence="1">Belongs to the UPF0065 (bug) family.</text>
</comment>
<comment type="caution">
    <text evidence="3">The sequence shown here is derived from an EMBL/GenBank/DDBJ whole genome shotgun (WGS) entry which is preliminary data.</text>
</comment>
<dbReference type="Gene3D" id="3.40.190.10">
    <property type="entry name" value="Periplasmic binding protein-like II"/>
    <property type="match status" value="1"/>
</dbReference>
<dbReference type="Pfam" id="PF03401">
    <property type="entry name" value="TctC"/>
    <property type="match status" value="1"/>
</dbReference>
<dbReference type="RefSeq" id="WP_264505283.1">
    <property type="nucleotide sequence ID" value="NZ_JAPDFL010000001.1"/>
</dbReference>
<dbReference type="PANTHER" id="PTHR42928">
    <property type="entry name" value="TRICARBOXYLATE-BINDING PROTEIN"/>
    <property type="match status" value="1"/>
</dbReference>
<keyword evidence="2" id="KW-0732">Signal</keyword>
<dbReference type="EMBL" id="JAPDFL010000001">
    <property type="protein sequence ID" value="MCW1932262.1"/>
    <property type="molecule type" value="Genomic_DNA"/>
</dbReference>
<evidence type="ECO:0000256" key="2">
    <source>
        <dbReference type="SAM" id="SignalP"/>
    </source>
</evidence>